<accession>A0A3L8P598</accession>
<sequence length="243" mass="25882">MFWSQLVDDAAVFPPVGLPLERAVEQHREHLAADYADLVASLVVPDTKLADLRPLLDPVLDAGLAADRPLAITVLVTGGAGAIEPAVRWSEGDGLELRRVRVLLRDGGGLGDDLARNAQRVAAMVDHCGVDVPVHVEVPSSPETSEHAWSAALDEVAMAGLGLTVRADEDLRRCLDAALDRETPFVVVGGPVREVLAATASALHGDPSPDGWESARRWLSAVSIADVSEVHEELVDADLWRSP</sequence>
<name>A0A3L8P598_9ACTN</name>
<evidence type="ECO:0000313" key="2">
    <source>
        <dbReference type="Proteomes" id="UP000281708"/>
    </source>
</evidence>
<dbReference type="OrthoDB" id="9778153at2"/>
<comment type="caution">
    <text evidence="1">The sequence shown here is derived from an EMBL/GenBank/DDBJ whole genome shotgun (WGS) entry which is preliminary data.</text>
</comment>
<keyword evidence="2" id="KW-1185">Reference proteome</keyword>
<dbReference type="RefSeq" id="WP_121805564.1">
    <property type="nucleotide sequence ID" value="NZ_RDBE01000006.1"/>
</dbReference>
<organism evidence="1 2">
    <name type="scientific">Nocardioides mangrovicus</name>
    <dbReference type="NCBI Taxonomy" id="2478913"/>
    <lineage>
        <taxon>Bacteria</taxon>
        <taxon>Bacillati</taxon>
        <taxon>Actinomycetota</taxon>
        <taxon>Actinomycetes</taxon>
        <taxon>Propionibacteriales</taxon>
        <taxon>Nocardioidaceae</taxon>
        <taxon>Nocardioides</taxon>
    </lineage>
</organism>
<evidence type="ECO:0000313" key="1">
    <source>
        <dbReference type="EMBL" id="RLV49799.1"/>
    </source>
</evidence>
<dbReference type="EMBL" id="RDBE01000006">
    <property type="protein sequence ID" value="RLV49799.1"/>
    <property type="molecule type" value="Genomic_DNA"/>
</dbReference>
<dbReference type="Proteomes" id="UP000281708">
    <property type="component" value="Unassembled WGS sequence"/>
</dbReference>
<gene>
    <name evidence="1" type="ORF">D9V37_07835</name>
</gene>
<reference evidence="1 2" key="1">
    <citation type="submission" date="2018-10" db="EMBL/GenBank/DDBJ databases">
        <title>Marmoricola sp. 4Q3S-7 whole genome shotgun sequence.</title>
        <authorList>
            <person name="Li F."/>
        </authorList>
    </citation>
    <scope>NUCLEOTIDE SEQUENCE [LARGE SCALE GENOMIC DNA]</scope>
    <source>
        <strain evidence="1 2">4Q3S-7</strain>
    </source>
</reference>
<dbReference type="AlphaFoldDB" id="A0A3L8P598"/>
<proteinExistence type="predicted"/>
<protein>
    <submittedName>
        <fullName evidence="1">Uncharacterized protein</fullName>
    </submittedName>
</protein>